<evidence type="ECO:0000256" key="1">
    <source>
        <dbReference type="SAM" id="MobiDB-lite"/>
    </source>
</evidence>
<dbReference type="Pfam" id="PF08616">
    <property type="entry name" value="SPA"/>
    <property type="match status" value="1"/>
</dbReference>
<dbReference type="GO" id="GO:0005886">
    <property type="term" value="C:plasma membrane"/>
    <property type="evidence" value="ECO:0007669"/>
    <property type="project" value="TreeGrafter"/>
</dbReference>
<dbReference type="InterPro" id="IPR012860">
    <property type="entry name" value="Afi1_N"/>
</dbReference>
<dbReference type="PANTHER" id="PTHR28245:SF1">
    <property type="entry name" value="ARF3-INTERACTING PROTEIN 1"/>
    <property type="match status" value="1"/>
</dbReference>
<feature type="domain" description="UDENN" evidence="2">
    <location>
        <begin position="14"/>
        <end position="610"/>
    </location>
</feature>
<keyword evidence="4" id="KW-1185">Reference proteome</keyword>
<dbReference type="PANTHER" id="PTHR28245">
    <property type="entry name" value="ARF3-INTERACTING PROTEIN 1"/>
    <property type="match status" value="1"/>
</dbReference>
<protein>
    <recommendedName>
        <fullName evidence="2">UDENN domain-containing protein</fullName>
    </recommendedName>
</protein>
<dbReference type="InterPro" id="IPR052809">
    <property type="entry name" value="Actin_polarity_regulatory"/>
</dbReference>
<dbReference type="InterPro" id="IPR037516">
    <property type="entry name" value="Tripartite_DENN"/>
</dbReference>
<dbReference type="AlphaFoldDB" id="A0A8H3TP75"/>
<gene>
    <name evidence="3" type="ORF">NliqN6_0402</name>
</gene>
<dbReference type="Proteomes" id="UP000620104">
    <property type="component" value="Unassembled WGS sequence"/>
</dbReference>
<dbReference type="Pfam" id="PF07792">
    <property type="entry name" value="Afi1"/>
    <property type="match status" value="1"/>
</dbReference>
<dbReference type="PROSITE" id="PS50211">
    <property type="entry name" value="DENN"/>
    <property type="match status" value="1"/>
</dbReference>
<dbReference type="EMBL" id="BLZA01000005">
    <property type="protein sequence ID" value="GHJ84000.1"/>
    <property type="molecule type" value="Genomic_DNA"/>
</dbReference>
<dbReference type="GO" id="GO:0051666">
    <property type="term" value="P:actin cortical patch localization"/>
    <property type="evidence" value="ECO:0007669"/>
    <property type="project" value="TreeGrafter"/>
</dbReference>
<sequence length="745" mass="82817">MQQSPREDVAGPVKHVLLAEFDIDQGATLSLQYPSPTGADEHILAELMLPDGAHLRSEDWTVFYLNRRLHKAGGHADNITDPAHVGFRMAKRSQGDEFDKMLYVLNCVKMKEDKTVRRGAMIKALAVCTTEPYIQIYKPVLSLALDDYYSTSSSNVLERLFVSLNSISRAGCPRLSRAERIILRYSDRKDLFQEKFPQEQIAVQGAYLKSSLSSGKGNDVEQRLLVNTRSPADQTPLGAKRSLKGTLDRFSSAGVRRMRRSSRGSLKDMLDSSSSRASAVGPLPDHLMSEGRRSEWSQAPTDNFDGMTGLSSDTHFFETTAIYGDISIPIKVPVDTLSEEVGDYSLIALVKKFSPPVLTPFPPPFHPQLHTNDASTHPIILLINALLTEKRILFLGHGQSASNVVGFVLALCSLTGHVLRGFTERAFPYSNLAGLDTLEATPGYIAGVINPRFEDLPSTWDILCNTETGRITVSKYLVIGHNDPQRTGGVSLSTELDGTRDESLNAASLLMGAESLSIQDNIGKSESSDNVFIEEILEAIASHSSEAAIRARFSEYVHRFIRLASRYEEEKFGQTNIGLPSKMAKGQELGSGYTFASNGGKKNELSLNSARIEGWRQSRSYEYWEDDFKRFGQTLRLRDMDVSYQIARLRYARSMSDEEVILLFERLANKIQTEEQVVEFLSHLAPFPEGLASVSLGLFHPNPIARQSSTQLLETLLRFSVSQKIMRNLSAFQHAAYLEARTEGN</sequence>
<dbReference type="OrthoDB" id="66409at2759"/>
<evidence type="ECO:0000313" key="4">
    <source>
        <dbReference type="Proteomes" id="UP000620104"/>
    </source>
</evidence>
<accession>A0A8H3TP75</accession>
<feature type="region of interest" description="Disordered" evidence="1">
    <location>
        <begin position="252"/>
        <end position="304"/>
    </location>
</feature>
<reference evidence="3" key="1">
    <citation type="submission" date="2020-07" db="EMBL/GenBank/DDBJ databases">
        <title>Draft Genome Sequence of a Deep-Sea Yeast, Naganishia (Cryptococcus) liquefaciens strain N6.</title>
        <authorList>
            <person name="Han Y.W."/>
            <person name="Kajitani R."/>
            <person name="Morimoto H."/>
            <person name="Parhat M."/>
            <person name="Tsubouchi H."/>
            <person name="Bakenova O."/>
            <person name="Ogata M."/>
            <person name="Argunhan B."/>
            <person name="Aoki R."/>
            <person name="Kajiwara S."/>
            <person name="Itoh T."/>
            <person name="Iwasaki H."/>
        </authorList>
    </citation>
    <scope>NUCLEOTIDE SEQUENCE</scope>
    <source>
        <strain evidence="3">N6</strain>
    </source>
</reference>
<name>A0A8H3TP75_9TREE</name>
<organism evidence="3 4">
    <name type="scientific">Naganishia liquefaciens</name>
    <dbReference type="NCBI Taxonomy" id="104408"/>
    <lineage>
        <taxon>Eukaryota</taxon>
        <taxon>Fungi</taxon>
        <taxon>Dikarya</taxon>
        <taxon>Basidiomycota</taxon>
        <taxon>Agaricomycotina</taxon>
        <taxon>Tremellomycetes</taxon>
        <taxon>Filobasidiales</taxon>
        <taxon>Filobasidiaceae</taxon>
        <taxon>Naganishia</taxon>
    </lineage>
</organism>
<proteinExistence type="predicted"/>
<comment type="caution">
    <text evidence="3">The sequence shown here is derived from an EMBL/GenBank/DDBJ whole genome shotgun (WGS) entry which is preliminary data.</text>
</comment>
<evidence type="ECO:0000313" key="3">
    <source>
        <dbReference type="EMBL" id="GHJ84000.1"/>
    </source>
</evidence>
<evidence type="ECO:0000259" key="2">
    <source>
        <dbReference type="PROSITE" id="PS50211"/>
    </source>
</evidence>